<evidence type="ECO:0000313" key="8">
    <source>
        <dbReference type="Proteomes" id="UP000822688"/>
    </source>
</evidence>
<dbReference type="AlphaFoldDB" id="A0A8T0GC32"/>
<accession>A0A8T0GC32</accession>
<dbReference type="Gene3D" id="3.20.20.100">
    <property type="entry name" value="NADP-dependent oxidoreductase domain"/>
    <property type="match status" value="1"/>
</dbReference>
<keyword evidence="2" id="KW-0521">NADP</keyword>
<feature type="site" description="Lowers pKa of active site Tyr" evidence="5">
    <location>
        <position position="76"/>
    </location>
</feature>
<dbReference type="PIRSF" id="PIRSF000097">
    <property type="entry name" value="AKR"/>
    <property type="match status" value="1"/>
</dbReference>
<dbReference type="GO" id="GO:0016491">
    <property type="term" value="F:oxidoreductase activity"/>
    <property type="evidence" value="ECO:0007669"/>
    <property type="project" value="InterPro"/>
</dbReference>
<evidence type="ECO:0000256" key="5">
    <source>
        <dbReference type="PIRSR" id="PIRSR000097-3"/>
    </source>
</evidence>
<dbReference type="InterPro" id="IPR036812">
    <property type="entry name" value="NAD(P)_OxRdtase_dom_sf"/>
</dbReference>
<dbReference type="PANTHER" id="PTHR11732">
    <property type="entry name" value="ALDO/KETO REDUCTASE"/>
    <property type="match status" value="1"/>
</dbReference>
<evidence type="ECO:0000256" key="1">
    <source>
        <dbReference type="ARBA" id="ARBA00007905"/>
    </source>
</evidence>
<feature type="active site" description="Proton donor" evidence="3">
    <location>
        <position position="47"/>
    </location>
</feature>
<dbReference type="OrthoDB" id="416253at2759"/>
<gene>
    <name evidence="7" type="ORF">KC19_11G011000</name>
</gene>
<proteinExistence type="inferred from homology"/>
<evidence type="ECO:0000313" key="7">
    <source>
        <dbReference type="EMBL" id="KAG0555894.1"/>
    </source>
</evidence>
<dbReference type="Pfam" id="PF00248">
    <property type="entry name" value="Aldo_ket_red"/>
    <property type="match status" value="1"/>
</dbReference>
<keyword evidence="8" id="KW-1185">Reference proteome</keyword>
<feature type="domain" description="NADP-dependent oxidoreductase" evidence="6">
    <location>
        <begin position="23"/>
        <end position="280"/>
    </location>
</feature>
<evidence type="ECO:0000256" key="3">
    <source>
        <dbReference type="PIRSR" id="PIRSR000097-1"/>
    </source>
</evidence>
<dbReference type="InterPro" id="IPR023210">
    <property type="entry name" value="NADP_OxRdtase_dom"/>
</dbReference>
<dbReference type="EMBL" id="CM026432">
    <property type="protein sequence ID" value="KAG0555894.1"/>
    <property type="molecule type" value="Genomic_DNA"/>
</dbReference>
<dbReference type="Proteomes" id="UP000822688">
    <property type="component" value="Chromosome 11"/>
</dbReference>
<protein>
    <recommendedName>
        <fullName evidence="6">NADP-dependent oxidoreductase domain-containing protein</fullName>
    </recommendedName>
</protein>
<sequence>MEGFKLNSGAVMPTIGMGIGVKNDRTVDAAFAAIEIGYRCFDTARHYGTEPLLGEALRRAFKAGLVKREDVFVTTKLSPADADVVTALKSSLSDLQLDYVDLFLVHWPLQVKKGADYRNLKPGDLTTIDPKTFWPGMESCVDAGLAKSIGVSNWSIKKLEELLSVARIPPAVNQVEVHPLWRQEKLREYCKQKGIVITAYSPLGAPNNSYGINDVLTNSTINEIAQRLNKTLAQVILRWLYEKGVSFVVRSYTRTRLEENFNVLDCTLSAADIQMMDSISEQKKAVHGRDFIQPDCGPFKTLEDLWDE</sequence>
<reference evidence="7 8" key="1">
    <citation type="submission" date="2020-06" db="EMBL/GenBank/DDBJ databases">
        <title>WGS assembly of Ceratodon purpureus strain R40.</title>
        <authorList>
            <person name="Carey S.B."/>
            <person name="Jenkins J."/>
            <person name="Shu S."/>
            <person name="Lovell J.T."/>
            <person name="Sreedasyam A."/>
            <person name="Maumus F."/>
            <person name="Tiley G.P."/>
            <person name="Fernandez-Pozo N."/>
            <person name="Barry K."/>
            <person name="Chen C."/>
            <person name="Wang M."/>
            <person name="Lipzen A."/>
            <person name="Daum C."/>
            <person name="Saski C.A."/>
            <person name="Payton A.C."/>
            <person name="Mcbreen J.C."/>
            <person name="Conrad R.E."/>
            <person name="Kollar L.M."/>
            <person name="Olsson S."/>
            <person name="Huttunen S."/>
            <person name="Landis J.B."/>
            <person name="Wickett N.J."/>
            <person name="Johnson M.G."/>
            <person name="Rensing S.A."/>
            <person name="Grimwood J."/>
            <person name="Schmutz J."/>
            <person name="Mcdaniel S.F."/>
        </authorList>
    </citation>
    <scope>NUCLEOTIDE SEQUENCE [LARGE SCALE GENOMIC DNA]</scope>
    <source>
        <strain evidence="7 8">R40</strain>
    </source>
</reference>
<dbReference type="InterPro" id="IPR018170">
    <property type="entry name" value="Aldo/ket_reductase_CS"/>
</dbReference>
<name>A0A8T0GC32_CERPU</name>
<dbReference type="PRINTS" id="PR00069">
    <property type="entry name" value="ALDKETRDTASE"/>
</dbReference>
<evidence type="ECO:0000256" key="2">
    <source>
        <dbReference type="ARBA" id="ARBA00022857"/>
    </source>
</evidence>
<evidence type="ECO:0000256" key="4">
    <source>
        <dbReference type="PIRSR" id="PIRSR000097-2"/>
    </source>
</evidence>
<comment type="similarity">
    <text evidence="1">Belongs to the aldo/keto reductase family.</text>
</comment>
<dbReference type="FunFam" id="3.20.20.100:FF:000013">
    <property type="entry name" value="NADPH-dependent codeinone reductase 1-1"/>
    <property type="match status" value="1"/>
</dbReference>
<dbReference type="SUPFAM" id="SSF51430">
    <property type="entry name" value="NAD(P)-linked oxidoreductase"/>
    <property type="match status" value="1"/>
</dbReference>
<organism evidence="7 8">
    <name type="scientific">Ceratodon purpureus</name>
    <name type="common">Fire moss</name>
    <name type="synonym">Dicranum purpureum</name>
    <dbReference type="NCBI Taxonomy" id="3225"/>
    <lineage>
        <taxon>Eukaryota</taxon>
        <taxon>Viridiplantae</taxon>
        <taxon>Streptophyta</taxon>
        <taxon>Embryophyta</taxon>
        <taxon>Bryophyta</taxon>
        <taxon>Bryophytina</taxon>
        <taxon>Bryopsida</taxon>
        <taxon>Dicranidae</taxon>
        <taxon>Pseudoditrichales</taxon>
        <taxon>Ditrichaceae</taxon>
        <taxon>Ceratodon</taxon>
    </lineage>
</organism>
<feature type="binding site" evidence="4">
    <location>
        <position position="106"/>
    </location>
    <ligand>
        <name>substrate</name>
    </ligand>
</feature>
<comment type="caution">
    <text evidence="7">The sequence shown here is derived from an EMBL/GenBank/DDBJ whole genome shotgun (WGS) entry which is preliminary data.</text>
</comment>
<evidence type="ECO:0000259" key="6">
    <source>
        <dbReference type="Pfam" id="PF00248"/>
    </source>
</evidence>
<dbReference type="InterPro" id="IPR020471">
    <property type="entry name" value="AKR"/>
</dbReference>
<dbReference type="PROSITE" id="PS00063">
    <property type="entry name" value="ALDOKETO_REDUCTASE_3"/>
    <property type="match status" value="1"/>
</dbReference>